<dbReference type="EMBL" id="GL541774">
    <property type="protein sequence ID" value="KDE02878.1"/>
    <property type="molecule type" value="Genomic_DNA"/>
</dbReference>
<evidence type="ECO:0000313" key="7">
    <source>
        <dbReference type="EnsemblFungi" id="MVLG_06597T0"/>
    </source>
</evidence>
<dbReference type="InterPro" id="IPR018022">
    <property type="entry name" value="IPT"/>
</dbReference>
<dbReference type="GO" id="GO:0005524">
    <property type="term" value="F:ATP binding"/>
    <property type="evidence" value="ECO:0007669"/>
    <property type="project" value="UniProtKB-KW"/>
</dbReference>
<reference evidence="7" key="4">
    <citation type="submission" date="2015-06" db="UniProtKB">
        <authorList>
            <consortium name="EnsemblFungi"/>
        </authorList>
    </citation>
    <scope>IDENTIFICATION</scope>
</reference>
<dbReference type="Gene3D" id="3.40.50.300">
    <property type="entry name" value="P-loop containing nucleotide triphosphate hydrolases"/>
    <property type="match status" value="1"/>
</dbReference>
<keyword evidence="2" id="KW-0808">Transferase</keyword>
<organism evidence="6">
    <name type="scientific">Microbotryum lychnidis-dioicae (strain p1A1 Lamole / MvSl-1064)</name>
    <name type="common">Anther smut fungus</name>
    <dbReference type="NCBI Taxonomy" id="683840"/>
    <lineage>
        <taxon>Eukaryota</taxon>
        <taxon>Fungi</taxon>
        <taxon>Dikarya</taxon>
        <taxon>Basidiomycota</taxon>
        <taxon>Pucciniomycotina</taxon>
        <taxon>Microbotryomycetes</taxon>
        <taxon>Microbotryales</taxon>
        <taxon>Microbotryaceae</taxon>
        <taxon>Microbotryum</taxon>
    </lineage>
</organism>
<dbReference type="Gene3D" id="1.10.20.140">
    <property type="match status" value="1"/>
</dbReference>
<evidence type="ECO:0000256" key="5">
    <source>
        <dbReference type="SAM" id="MobiDB-lite"/>
    </source>
</evidence>
<dbReference type="EnsemblFungi" id="MVLG_06597T0">
    <property type="protein sequence ID" value="MVLG_06597T0"/>
    <property type="gene ID" value="MVLG_06597"/>
</dbReference>
<evidence type="ECO:0000256" key="2">
    <source>
        <dbReference type="ARBA" id="ARBA00022679"/>
    </source>
</evidence>
<dbReference type="GO" id="GO:0006400">
    <property type="term" value="P:tRNA modification"/>
    <property type="evidence" value="ECO:0007669"/>
    <property type="project" value="TreeGrafter"/>
</dbReference>
<proteinExistence type="inferred from homology"/>
<dbReference type="GO" id="GO:0005739">
    <property type="term" value="C:mitochondrion"/>
    <property type="evidence" value="ECO:0007669"/>
    <property type="project" value="TreeGrafter"/>
</dbReference>
<dbReference type="GO" id="GO:0052381">
    <property type="term" value="F:tRNA dimethylallyltransferase activity"/>
    <property type="evidence" value="ECO:0007669"/>
    <property type="project" value="InterPro"/>
</dbReference>
<dbReference type="InterPro" id="IPR027417">
    <property type="entry name" value="P-loop_NTPase"/>
</dbReference>
<dbReference type="Pfam" id="PF01715">
    <property type="entry name" value="IPPT"/>
    <property type="match status" value="2"/>
</dbReference>
<evidence type="ECO:0000256" key="4">
    <source>
        <dbReference type="ARBA" id="ARBA00022840"/>
    </source>
</evidence>
<dbReference type="Proteomes" id="UP000017200">
    <property type="component" value="Unassembled WGS sequence"/>
</dbReference>
<evidence type="ECO:0000256" key="1">
    <source>
        <dbReference type="ARBA" id="ARBA00005842"/>
    </source>
</evidence>
<dbReference type="SUPFAM" id="SSF52540">
    <property type="entry name" value="P-loop containing nucleoside triphosphate hydrolases"/>
    <property type="match status" value="1"/>
</dbReference>
<keyword evidence="3" id="KW-0547">Nucleotide-binding</keyword>
<evidence type="ECO:0000313" key="8">
    <source>
        <dbReference type="Proteomes" id="UP000017200"/>
    </source>
</evidence>
<dbReference type="EMBL" id="AEIJ01000817">
    <property type="status" value="NOT_ANNOTATED_CDS"/>
    <property type="molecule type" value="Genomic_DNA"/>
</dbReference>
<keyword evidence="8" id="KW-1185">Reference proteome</keyword>
<reference evidence="8" key="1">
    <citation type="submission" date="2010-11" db="EMBL/GenBank/DDBJ databases">
        <title>The genome sequence of Microbotryum violaceum strain p1A1 Lamole.</title>
        <authorList>
            <person name="Cuomo C."/>
            <person name="Perlin M."/>
            <person name="Young S.K."/>
            <person name="Zeng Q."/>
            <person name="Gargeya S."/>
            <person name="Alvarado L."/>
            <person name="Berlin A."/>
            <person name="Chapman S.B."/>
            <person name="Chen Z."/>
            <person name="Freedman E."/>
            <person name="Gellesch M."/>
            <person name="Goldberg J."/>
            <person name="Griggs A."/>
            <person name="Gujja S."/>
            <person name="Heilman E."/>
            <person name="Heiman D."/>
            <person name="Howarth C."/>
            <person name="Mehta T."/>
            <person name="Neiman D."/>
            <person name="Pearson M."/>
            <person name="Roberts A."/>
            <person name="Saif S."/>
            <person name="Shea T."/>
            <person name="Shenoy N."/>
            <person name="Sisk P."/>
            <person name="Stolte C."/>
            <person name="Sykes S."/>
            <person name="White J."/>
            <person name="Yandava C."/>
            <person name="Haas B."/>
            <person name="Nusbaum C."/>
            <person name="Birren B."/>
        </authorList>
    </citation>
    <scope>NUCLEOTIDE SEQUENCE [LARGE SCALE GENOMIC DNA]</scope>
    <source>
        <strain evidence="8">p1A1 Lamole</strain>
    </source>
</reference>
<comment type="similarity">
    <text evidence="1">Belongs to the IPP transferase family.</text>
</comment>
<reference evidence="6" key="2">
    <citation type="submission" date="2010-11" db="EMBL/GenBank/DDBJ databases">
        <authorList>
            <consortium name="The Broad Institute Genome Sequencing Platform"/>
            <person name="Earl A."/>
            <person name="Ward D."/>
            <person name="Feldgarden M."/>
            <person name="Gevers D."/>
            <person name="Butler R."/>
            <person name="Young S.K."/>
            <person name="Zeng Q."/>
            <person name="Gargeya S."/>
            <person name="Fitzgerald M."/>
            <person name="Haas B."/>
            <person name="Abouelleil A."/>
            <person name="Alvarado L."/>
            <person name="Arachchi H.M."/>
            <person name="Berlin A."/>
            <person name="Brown A."/>
            <person name="Chapman S.B."/>
            <person name="Chen Z."/>
            <person name="Dunbar C."/>
            <person name="Freedman E."/>
            <person name="Gearin G."/>
            <person name="Gellesch M."/>
            <person name="Goldberg J."/>
            <person name="Griggs A."/>
            <person name="Gujja S."/>
            <person name="Heilman E."/>
            <person name="Heiman D."/>
            <person name="Howarth C."/>
            <person name="Larson L."/>
            <person name="Lui A."/>
            <person name="MacDonald P.J.P."/>
            <person name="Mehta T."/>
            <person name="Montmayeur A."/>
            <person name="Murphy C."/>
            <person name="Neiman D."/>
            <person name="Pearson M."/>
            <person name="Priest M."/>
            <person name="Roberts A."/>
            <person name="Saif S."/>
            <person name="Shea T."/>
            <person name="Shenoy N."/>
            <person name="Sisk P."/>
            <person name="Stolte C."/>
            <person name="Sykes S."/>
            <person name="White J."/>
            <person name="Yandava C."/>
            <person name="Wortman J."/>
            <person name="Nusbaum C."/>
            <person name="Birren B."/>
        </authorList>
    </citation>
    <scope>NUCLEOTIDE SEQUENCE</scope>
    <source>
        <strain evidence="6">P1A1 Lamole</strain>
    </source>
</reference>
<dbReference type="PANTHER" id="PTHR11088">
    <property type="entry name" value="TRNA DIMETHYLALLYLTRANSFERASE"/>
    <property type="match status" value="1"/>
</dbReference>
<feature type="region of interest" description="Disordered" evidence="5">
    <location>
        <begin position="512"/>
        <end position="541"/>
    </location>
</feature>
<evidence type="ECO:0000313" key="6">
    <source>
        <dbReference type="EMBL" id="KDE02878.1"/>
    </source>
</evidence>
<dbReference type="AlphaFoldDB" id="U5HHS1"/>
<dbReference type="HOGENOM" id="CLU_032616_2_3_1"/>
<protein>
    <recommendedName>
        <fullName evidence="9">tRNA dimethylallyltransferase</fullName>
    </recommendedName>
</protein>
<gene>
    <name evidence="6" type="ORF">MVLG_06597</name>
</gene>
<name>U5HHS1_USTV1</name>
<keyword evidence="4" id="KW-0067">ATP-binding</keyword>
<reference evidence="6 8" key="3">
    <citation type="journal article" date="2015" name="BMC Genomics">
        <title>Sex and parasites: genomic and transcriptomic analysis of Microbotryum lychnidis-dioicae, the biotrophic and plant-castrating anther smut fungus.</title>
        <authorList>
            <person name="Perlin M.H."/>
            <person name="Amselem J."/>
            <person name="Fontanillas E."/>
            <person name="Toh S.S."/>
            <person name="Chen Z."/>
            <person name="Goldberg J."/>
            <person name="Duplessis S."/>
            <person name="Henrissat B."/>
            <person name="Young S."/>
            <person name="Zeng Q."/>
            <person name="Aguileta G."/>
            <person name="Petit E."/>
            <person name="Badouin H."/>
            <person name="Andrews J."/>
            <person name="Razeeq D."/>
            <person name="Gabaldon T."/>
            <person name="Quesneville H."/>
            <person name="Giraud T."/>
            <person name="Hood M.E."/>
            <person name="Schultz D.J."/>
            <person name="Cuomo C.A."/>
        </authorList>
    </citation>
    <scope>NUCLEOTIDE SEQUENCE [LARGE SCALE GENOMIC DNA]</scope>
    <source>
        <strain evidence="8">p1A1 Lamole</strain>
        <strain evidence="6">P1A1 Lamole</strain>
    </source>
</reference>
<dbReference type="HAMAP" id="MF_00185">
    <property type="entry name" value="IPP_trans"/>
    <property type="match status" value="1"/>
</dbReference>
<evidence type="ECO:0008006" key="9">
    <source>
        <dbReference type="Google" id="ProtNLM"/>
    </source>
</evidence>
<sequence length="541" mass="61484">MISRVARSGTLQLRSRASSVAPTQRVRQTVLRTMSTLPVQRPHVVAVVGTTGVGKTKLGVELAQAVASMALSSSSNSGAEVINSDSMQVYKGLDLITNKATVEEMQGIKHHLMAFLEPGQEYSINEFQADALRLIDDMRNRDTLPILVGGTTYYLQHLVFPNQLVSDTPAISVPRTTPTEPLPISATHHFPPKLVEHIHALPHELLQLFLALPCLPQTSTPDSFPPNFPLGLVPEPYRSPSDFAPALYDLLDRLDSRSAERWHWRDIRKVRRALEIVWEGRQWDDVMQEQNQKGRGQARFPTLIFWPYAEPELLSKRLDERVDRMLQLGLLEEIEQLWALAHRKGGEGSDETDFSKGVYQAIGYKEFSPYLASKNDSSIDSKSLFDAAVERMKISTRQYAKKQVKWIKSKLLPAIKELETHAVTIVLLDVTDLEKWEENVHKPAIEYLRAFLNDEPITDPALLSPVAQEHLSVSNTGSPARPKRACPICTDDPSRPFFVEYHLWDSHSRTKTHRRRLREVGTRGRRPPQREEREEREERTK</sequence>
<dbReference type="PANTHER" id="PTHR11088:SF89">
    <property type="entry name" value="TRNA DIMETHYLALLYLTRANSFERASE"/>
    <property type="match status" value="1"/>
</dbReference>
<feature type="compositionally biased region" description="Basic and acidic residues" evidence="5">
    <location>
        <begin position="518"/>
        <end position="541"/>
    </location>
</feature>
<dbReference type="FunCoup" id="U5HHS1">
    <property type="interactions" value="444"/>
</dbReference>
<dbReference type="InterPro" id="IPR039657">
    <property type="entry name" value="Dimethylallyltransferase"/>
</dbReference>
<dbReference type="InParanoid" id="U5HHS1"/>
<dbReference type="OrthoDB" id="775260at2759"/>
<dbReference type="STRING" id="683840.U5HHS1"/>
<evidence type="ECO:0000256" key="3">
    <source>
        <dbReference type="ARBA" id="ARBA00022741"/>
    </source>
</evidence>
<accession>U5HHS1</accession>
<dbReference type="OMA" id="WGLHLKS"/>